<evidence type="ECO:0000313" key="2">
    <source>
        <dbReference type="Proteomes" id="UP001139646"/>
    </source>
</evidence>
<gene>
    <name evidence="1" type="ORF">L3081_26005</name>
</gene>
<reference evidence="1" key="1">
    <citation type="submission" date="2022-01" db="EMBL/GenBank/DDBJ databases">
        <title>Colwellia maritima, isolated from seawater.</title>
        <authorList>
            <person name="Kristyanto S."/>
            <person name="Jung J."/>
            <person name="Jeon C.O."/>
        </authorList>
    </citation>
    <scope>NUCLEOTIDE SEQUENCE</scope>
    <source>
        <strain evidence="1">MSW7</strain>
    </source>
</reference>
<dbReference type="Proteomes" id="UP001139646">
    <property type="component" value="Unassembled WGS sequence"/>
</dbReference>
<feature type="non-terminal residue" evidence="1">
    <location>
        <position position="77"/>
    </location>
</feature>
<protein>
    <submittedName>
        <fullName evidence="1">Uncharacterized protein</fullName>
    </submittedName>
</protein>
<dbReference type="EMBL" id="JAKKSL010000009">
    <property type="protein sequence ID" value="MCI2286250.1"/>
    <property type="molecule type" value="Genomic_DNA"/>
</dbReference>
<dbReference type="RefSeq" id="WP_242289671.1">
    <property type="nucleotide sequence ID" value="NZ_JAKKSL010000009.1"/>
</dbReference>
<proteinExistence type="predicted"/>
<organism evidence="1 2">
    <name type="scientific">Colwellia maritima</name>
    <dbReference type="NCBI Taxonomy" id="2912588"/>
    <lineage>
        <taxon>Bacteria</taxon>
        <taxon>Pseudomonadati</taxon>
        <taxon>Pseudomonadota</taxon>
        <taxon>Gammaproteobacteria</taxon>
        <taxon>Alteromonadales</taxon>
        <taxon>Colwelliaceae</taxon>
        <taxon>Colwellia</taxon>
    </lineage>
</organism>
<accession>A0ABS9X7P0</accession>
<sequence length="77" mass="8744">MLSLLTPQLYYPDGQIYDENFVYGSFLQSECIKMACGSNCHDPHSAKLTLPKEQAACNVIKQKHTRIQSIITIRKTL</sequence>
<evidence type="ECO:0000313" key="1">
    <source>
        <dbReference type="EMBL" id="MCI2286250.1"/>
    </source>
</evidence>
<name>A0ABS9X7P0_9GAMM</name>
<comment type="caution">
    <text evidence="1">The sequence shown here is derived from an EMBL/GenBank/DDBJ whole genome shotgun (WGS) entry which is preliminary data.</text>
</comment>
<keyword evidence="2" id="KW-1185">Reference proteome</keyword>